<feature type="chain" id="PRO_5026717842" description="ABC transporter permease" evidence="2">
    <location>
        <begin position="27"/>
        <end position="1019"/>
    </location>
</feature>
<proteinExistence type="predicted"/>
<evidence type="ECO:0000256" key="1">
    <source>
        <dbReference type="SAM" id="Phobius"/>
    </source>
</evidence>
<feature type="transmembrane region" description="Helical" evidence="1">
    <location>
        <begin position="388"/>
        <end position="408"/>
    </location>
</feature>
<feature type="transmembrane region" description="Helical" evidence="1">
    <location>
        <begin position="463"/>
        <end position="485"/>
    </location>
</feature>
<accession>A0A6N8IGZ3</accession>
<dbReference type="EMBL" id="WPOC01000004">
    <property type="protein sequence ID" value="MVN14526.1"/>
    <property type="molecule type" value="Genomic_DNA"/>
</dbReference>
<gene>
    <name evidence="3" type="ORF">GO738_04015</name>
</gene>
<keyword evidence="4" id="KW-1185">Reference proteome</keyword>
<name>A0A6N8IGZ3_9ACTN</name>
<evidence type="ECO:0000313" key="3">
    <source>
        <dbReference type="EMBL" id="MVN14526.1"/>
    </source>
</evidence>
<organism evidence="3 4">
    <name type="scientific">Gordonibacter urolithinfaciens</name>
    <dbReference type="NCBI Taxonomy" id="1335613"/>
    <lineage>
        <taxon>Bacteria</taxon>
        <taxon>Bacillati</taxon>
        <taxon>Actinomycetota</taxon>
        <taxon>Coriobacteriia</taxon>
        <taxon>Eggerthellales</taxon>
        <taxon>Eggerthellaceae</taxon>
        <taxon>Gordonibacter</taxon>
    </lineage>
</organism>
<feature type="transmembrane region" description="Helical" evidence="1">
    <location>
        <begin position="428"/>
        <end position="456"/>
    </location>
</feature>
<keyword evidence="2" id="KW-0732">Signal</keyword>
<evidence type="ECO:0000313" key="4">
    <source>
        <dbReference type="Proteomes" id="UP000468327"/>
    </source>
</evidence>
<feature type="transmembrane region" description="Helical" evidence="1">
    <location>
        <begin position="604"/>
        <end position="625"/>
    </location>
</feature>
<feature type="transmembrane region" description="Helical" evidence="1">
    <location>
        <begin position="208"/>
        <end position="233"/>
    </location>
</feature>
<keyword evidence="1" id="KW-1133">Transmembrane helix</keyword>
<feature type="transmembrane region" description="Helical" evidence="1">
    <location>
        <begin position="347"/>
        <end position="368"/>
    </location>
</feature>
<sequence>MRTNRLLAALAVVVALALSTPASAFAAMGNMGSFGSSGGMAADAAAQTVASAAAMPTDDPNAEQLGLVPKLFRLTGESHAAEGEGSLPTEGVGAIFPNLLSVTTTPSSISTGVECHMDEVCGYDPCTCGKPDAWGHCACGGFRETAPTVTISTSDANVAQVVQAFGQTWIVPVGAGTATVQIAADLVHYRSASYAFDVEVEPFGVVDALLIAAACLLAAGIFVGLFFLVRLIVRLVRRKLAERRAWKARGEELKEEFPLTWRAKLQSEKYAKSPRGRRRRAGHRRPFAHDFLFSLRQAAPVLVAALALFAVLVPVSTSVVNDISVFNVNYTHEQLKFQFYAQELAPVVNAACVLFGAVLAVVLFRFLLMKRATTAFFSVGLSRVKLFFSRYLAGAVCIVAGIALPFAISLLLNHLALGLYDGEIHEFFYVTCGYITVTLVSFALAGIAVICAGTLLETCTFGVALLASVSVVLWGVGVLADYLLVGNAAGATLYGQAVEVAPSFLSQLSYLNPLLFFSDVGGTHQFFMALHPVYYPEFGSWSLIIGWLAAFLALSALGLVALCRRRGEQAEMAGKAPVFSLFSVGVLGLAAFAAAVSLLGSVDVAVALVVGASLFVLVSLMLLFGPLRGRTPRGTTLACVGGELVAMAAVVAVVAGGAFGYAGFIPASDDVESVEVSYNGSPSYLTQGFSGVASGSSYYYTSYRSYSRASSIDIVRSLHGQLVDTATQARGTDYEDFQSSIVPYDVVLRYRMKDGGEVARYYRQATVGELSALLALDNDEHTHELENAVITGDTDGLTDEERTELSKSPSYNAYRTGSIYLGDGALNRIMQVECTDEERAALLTALSHDLANTNANERYLPAKPARAALMFTLSPELDVASFGYSFSNAVTYVTDDWTETMAWLESKGLIDALGGQLDARVIESLTFQLDDPYASINKVTQPVSRYFMAYRSETAGQYWITQDYGALKVVDEQSKIAEVVPNLRMGCYMTGGYLVQAKLRGIEAYVYFYLPAELAPSYL</sequence>
<reference evidence="3 4" key="1">
    <citation type="submission" date="2019-11" db="EMBL/GenBank/DDBJ databases">
        <title>Whole genome shotgun sequencing (WGS) data from Adlercreutzia equolifaciens ResAG-91, Eggerthella lenta MRI-F36, MRI-F37, MRI-F40, ResAG-49, ResAG-88, ResAG-121, ResAG-145, and Gordonibacter sp. ResAG-5, ResAG-26, ResAG-43, ResAG-50, ResAG-59.</title>
        <authorList>
            <person name="Stoll D.A."/>
            <person name="Danylec N."/>
            <person name="Franz C.M.A.P."/>
            <person name="Huch M."/>
        </authorList>
    </citation>
    <scope>NUCLEOTIDE SEQUENCE [LARGE SCALE GENOMIC DNA]</scope>
    <source>
        <strain evidence="3 4">ResAG-59</strain>
    </source>
</reference>
<evidence type="ECO:0008006" key="5">
    <source>
        <dbReference type="Google" id="ProtNLM"/>
    </source>
</evidence>
<feature type="transmembrane region" description="Helical" evidence="1">
    <location>
        <begin position="287"/>
        <end position="312"/>
    </location>
</feature>
<keyword evidence="1" id="KW-0812">Transmembrane</keyword>
<feature type="signal peptide" evidence="2">
    <location>
        <begin position="1"/>
        <end position="26"/>
    </location>
</feature>
<dbReference type="RefSeq" id="WP_157007120.1">
    <property type="nucleotide sequence ID" value="NZ_DBEZYS010000194.1"/>
</dbReference>
<feature type="transmembrane region" description="Helical" evidence="1">
    <location>
        <begin position="576"/>
        <end position="598"/>
    </location>
</feature>
<protein>
    <recommendedName>
        <fullName evidence="5">ABC transporter permease</fullName>
    </recommendedName>
</protein>
<dbReference type="Proteomes" id="UP000468327">
    <property type="component" value="Unassembled WGS sequence"/>
</dbReference>
<feature type="transmembrane region" description="Helical" evidence="1">
    <location>
        <begin position="538"/>
        <end position="564"/>
    </location>
</feature>
<evidence type="ECO:0000256" key="2">
    <source>
        <dbReference type="SAM" id="SignalP"/>
    </source>
</evidence>
<comment type="caution">
    <text evidence="3">The sequence shown here is derived from an EMBL/GenBank/DDBJ whole genome shotgun (WGS) entry which is preliminary data.</text>
</comment>
<keyword evidence="1" id="KW-0472">Membrane</keyword>
<dbReference type="AlphaFoldDB" id="A0A6N8IGZ3"/>
<feature type="transmembrane region" description="Helical" evidence="1">
    <location>
        <begin position="637"/>
        <end position="664"/>
    </location>
</feature>